<evidence type="ECO:0000313" key="3">
    <source>
        <dbReference type="WBParaSite" id="TMUE_0000001273.1"/>
    </source>
</evidence>
<reference evidence="3" key="1">
    <citation type="submission" date="2019-12" db="UniProtKB">
        <authorList>
            <consortium name="WormBaseParasite"/>
        </authorList>
    </citation>
    <scope>IDENTIFICATION</scope>
</reference>
<sequence length="168" mass="18569">MAVDTSPDGRMEELAGPSAEWAVDRNDCTDDGPRICQVSTDLLTTIRRRGKDSSQGLRALRSKPKTERPKLEGNLANHPERQILLPRQSVLSDCHRAADFGRSMLRTRDGAIRLRASMLYRRIARPACAYRSQLKVGRQKGVQTFGPAESRRAARTLLTDVGAACPAV</sequence>
<dbReference type="WBParaSite" id="TMUE_0000001273.1">
    <property type="protein sequence ID" value="TMUE_0000001273.1"/>
    <property type="gene ID" value="WBGene00297175"/>
</dbReference>
<accession>A0A5S6Q223</accession>
<protein>
    <submittedName>
        <fullName evidence="3">Uncharacterized protein</fullName>
    </submittedName>
</protein>
<evidence type="ECO:0000256" key="1">
    <source>
        <dbReference type="SAM" id="MobiDB-lite"/>
    </source>
</evidence>
<evidence type="ECO:0000313" key="2">
    <source>
        <dbReference type="Proteomes" id="UP000046395"/>
    </source>
</evidence>
<feature type="region of interest" description="Disordered" evidence="1">
    <location>
        <begin position="1"/>
        <end position="26"/>
    </location>
</feature>
<name>A0A5S6Q223_TRIMR</name>
<dbReference type="Proteomes" id="UP000046395">
    <property type="component" value="Unassembled WGS sequence"/>
</dbReference>
<feature type="region of interest" description="Disordered" evidence="1">
    <location>
        <begin position="49"/>
        <end position="72"/>
    </location>
</feature>
<dbReference type="AlphaFoldDB" id="A0A5S6Q223"/>
<proteinExistence type="predicted"/>
<keyword evidence="2" id="KW-1185">Reference proteome</keyword>
<organism evidence="2 3">
    <name type="scientific">Trichuris muris</name>
    <name type="common">Mouse whipworm</name>
    <dbReference type="NCBI Taxonomy" id="70415"/>
    <lineage>
        <taxon>Eukaryota</taxon>
        <taxon>Metazoa</taxon>
        <taxon>Ecdysozoa</taxon>
        <taxon>Nematoda</taxon>
        <taxon>Enoplea</taxon>
        <taxon>Dorylaimia</taxon>
        <taxon>Trichinellida</taxon>
        <taxon>Trichuridae</taxon>
        <taxon>Trichuris</taxon>
    </lineage>
</organism>